<evidence type="ECO:0000313" key="2">
    <source>
        <dbReference type="Proteomes" id="UP000024404"/>
    </source>
</evidence>
<dbReference type="AlphaFoldDB" id="A0A8R1XWK7"/>
<accession>A0A8R1XWK7</accession>
<evidence type="ECO:0000313" key="1">
    <source>
        <dbReference type="EnsemblMetazoa" id="OVOC5177.1"/>
    </source>
</evidence>
<reference evidence="2" key="1">
    <citation type="submission" date="2013-10" db="EMBL/GenBank/DDBJ databases">
        <title>Genome sequencing of Onchocerca volvulus.</title>
        <authorList>
            <person name="Cotton J."/>
            <person name="Tsai J."/>
            <person name="Stanley E."/>
            <person name="Tracey A."/>
            <person name="Holroyd N."/>
            <person name="Lustigman S."/>
            <person name="Berriman M."/>
        </authorList>
    </citation>
    <scope>NUCLEOTIDE SEQUENCE</scope>
</reference>
<reference evidence="1" key="2">
    <citation type="submission" date="2022-06" db="UniProtKB">
        <authorList>
            <consortium name="EnsemblMetazoa"/>
        </authorList>
    </citation>
    <scope>IDENTIFICATION</scope>
</reference>
<dbReference type="EMBL" id="CMVM020000149">
    <property type="status" value="NOT_ANNOTATED_CDS"/>
    <property type="molecule type" value="Genomic_DNA"/>
</dbReference>
<organism evidence="1 2">
    <name type="scientific">Onchocerca volvulus</name>
    <dbReference type="NCBI Taxonomy" id="6282"/>
    <lineage>
        <taxon>Eukaryota</taxon>
        <taxon>Metazoa</taxon>
        <taxon>Ecdysozoa</taxon>
        <taxon>Nematoda</taxon>
        <taxon>Chromadorea</taxon>
        <taxon>Rhabditida</taxon>
        <taxon>Spirurina</taxon>
        <taxon>Spiruromorpha</taxon>
        <taxon>Filarioidea</taxon>
        <taxon>Onchocercidae</taxon>
        <taxon>Onchocerca</taxon>
    </lineage>
</organism>
<protein>
    <submittedName>
        <fullName evidence="1">Uncharacterized protein</fullName>
    </submittedName>
</protein>
<sequence length="63" mass="7092">MVENWKSEGFGMSKQHFTGAYADIYSFSKEGTEPHLLLLDCRSAARKKFIVTAVTVPYYRAGS</sequence>
<proteinExistence type="predicted"/>
<keyword evidence="2" id="KW-1185">Reference proteome</keyword>
<dbReference type="Proteomes" id="UP000024404">
    <property type="component" value="Unassembled WGS sequence"/>
</dbReference>
<dbReference type="EnsemblMetazoa" id="OVOC5177.1">
    <property type="protein sequence ID" value="OVOC5177.1"/>
    <property type="gene ID" value="WBGene00241986"/>
</dbReference>
<name>A0A8R1XWK7_ONCVO</name>